<dbReference type="PRINTS" id="PR00412">
    <property type="entry name" value="EPOXHYDRLASE"/>
</dbReference>
<dbReference type="InterPro" id="IPR000073">
    <property type="entry name" value="AB_hydrolase_1"/>
</dbReference>
<name>A0A937UMY3_9ACTN</name>
<dbReference type="GO" id="GO:0047372">
    <property type="term" value="F:monoacylglycerol lipase activity"/>
    <property type="evidence" value="ECO:0007669"/>
    <property type="project" value="TreeGrafter"/>
</dbReference>
<evidence type="ECO:0000313" key="4">
    <source>
        <dbReference type="Proteomes" id="UP000604475"/>
    </source>
</evidence>
<evidence type="ECO:0000313" key="3">
    <source>
        <dbReference type="EMBL" id="MBL7629309.1"/>
    </source>
</evidence>
<dbReference type="GO" id="GO:0046464">
    <property type="term" value="P:acylglycerol catabolic process"/>
    <property type="evidence" value="ECO:0007669"/>
    <property type="project" value="TreeGrafter"/>
</dbReference>
<dbReference type="InterPro" id="IPR000639">
    <property type="entry name" value="Epox_hydrolase-like"/>
</dbReference>
<evidence type="ECO:0000256" key="1">
    <source>
        <dbReference type="SAM" id="MobiDB-lite"/>
    </source>
</evidence>
<keyword evidence="4" id="KW-1185">Reference proteome</keyword>
<feature type="region of interest" description="Disordered" evidence="1">
    <location>
        <begin position="1"/>
        <end position="21"/>
    </location>
</feature>
<dbReference type="Gene3D" id="3.40.50.1820">
    <property type="entry name" value="alpha/beta hydrolase"/>
    <property type="match status" value="1"/>
</dbReference>
<gene>
    <name evidence="3" type="ORF">I7412_19495</name>
</gene>
<comment type="caution">
    <text evidence="3">The sequence shown here is derived from an EMBL/GenBank/DDBJ whole genome shotgun (WGS) entry which is preliminary data.</text>
</comment>
<proteinExistence type="predicted"/>
<dbReference type="Proteomes" id="UP000604475">
    <property type="component" value="Unassembled WGS sequence"/>
</dbReference>
<feature type="domain" description="AB hydrolase-1" evidence="2">
    <location>
        <begin position="48"/>
        <end position="307"/>
    </location>
</feature>
<dbReference type="InterPro" id="IPR050266">
    <property type="entry name" value="AB_hydrolase_sf"/>
</dbReference>
<dbReference type="PANTHER" id="PTHR43798">
    <property type="entry name" value="MONOACYLGLYCEROL LIPASE"/>
    <property type="match status" value="1"/>
</dbReference>
<feature type="compositionally biased region" description="Pro residues" evidence="1">
    <location>
        <begin position="12"/>
        <end position="21"/>
    </location>
</feature>
<accession>A0A937UMY3</accession>
<dbReference type="SUPFAM" id="SSF53474">
    <property type="entry name" value="alpha/beta-Hydrolases"/>
    <property type="match status" value="1"/>
</dbReference>
<sequence length="322" mass="34731">MTGALGYDPARRPPQPPTPPPDAFKVHHAHLPTGVTLAYVHEGVGGTPLLLLHGYPETKRIWWRNIGPLADAGFEVIAPDLRGVGDSGHPPDDQHDIATYAKDMHALVADHLGHQACAVAAGDVGGVVATDLVHRFPGFVTRQCVFNTVPPMGAAGYAERGLDIRAFSGTGDGPTADYRDLQGRRPDELAAMLGSDDARRLWVAGMYTARLWSSPGSFDADDIAFMTEPFGDEARLRAGWAVYQLAHGRPFTELPFTDAVAVPTLILYGPDDHAVRSDFLAFTEVAYTNRIGPLVVPGAGHFLQWERADIFNAIVSAVLIDR</sequence>
<reference evidence="3" key="1">
    <citation type="submission" date="2020-12" db="EMBL/GenBank/DDBJ databases">
        <title>Genomic characterization of non-nitrogen-fixing Frankia strains.</title>
        <authorList>
            <person name="Carlos-Shanley C."/>
            <person name="Guerra T."/>
            <person name="Hahn D."/>
        </authorList>
    </citation>
    <scope>NUCLEOTIDE SEQUENCE</scope>
    <source>
        <strain evidence="3">CN6</strain>
    </source>
</reference>
<dbReference type="PANTHER" id="PTHR43798:SF33">
    <property type="entry name" value="HYDROLASE, PUTATIVE (AFU_ORTHOLOGUE AFUA_2G14860)-RELATED"/>
    <property type="match status" value="1"/>
</dbReference>
<dbReference type="InterPro" id="IPR029058">
    <property type="entry name" value="AB_hydrolase_fold"/>
</dbReference>
<keyword evidence="3" id="KW-0378">Hydrolase</keyword>
<evidence type="ECO:0000259" key="2">
    <source>
        <dbReference type="Pfam" id="PF00561"/>
    </source>
</evidence>
<protein>
    <submittedName>
        <fullName evidence="3">Alpha/beta hydrolase</fullName>
    </submittedName>
</protein>
<organism evidence="3 4">
    <name type="scientific">Frankia nepalensis</name>
    <dbReference type="NCBI Taxonomy" id="1836974"/>
    <lineage>
        <taxon>Bacteria</taxon>
        <taxon>Bacillati</taxon>
        <taxon>Actinomycetota</taxon>
        <taxon>Actinomycetes</taxon>
        <taxon>Frankiales</taxon>
        <taxon>Frankiaceae</taxon>
        <taxon>Frankia</taxon>
    </lineage>
</organism>
<dbReference type="EMBL" id="JAEACQ010000226">
    <property type="protein sequence ID" value="MBL7629309.1"/>
    <property type="molecule type" value="Genomic_DNA"/>
</dbReference>
<dbReference type="AlphaFoldDB" id="A0A937UMY3"/>
<dbReference type="Pfam" id="PF00561">
    <property type="entry name" value="Abhydrolase_1"/>
    <property type="match status" value="1"/>
</dbReference>
<dbReference type="RefSeq" id="WP_203000503.1">
    <property type="nucleotide sequence ID" value="NZ_JADWYU010000138.1"/>
</dbReference>
<dbReference type="GO" id="GO:0016020">
    <property type="term" value="C:membrane"/>
    <property type="evidence" value="ECO:0007669"/>
    <property type="project" value="TreeGrafter"/>
</dbReference>